<protein>
    <submittedName>
        <fullName evidence="2">Uncharacterized protein</fullName>
    </submittedName>
</protein>
<name>A0A8T0HV99_CERPU</name>
<dbReference type="Proteomes" id="UP000822688">
    <property type="component" value="Chromosome V"/>
</dbReference>
<gene>
    <name evidence="2" type="ORF">KC19_VG280800</name>
</gene>
<reference evidence="2" key="1">
    <citation type="submission" date="2020-06" db="EMBL/GenBank/DDBJ databases">
        <title>WGS assembly of Ceratodon purpureus strain R40.</title>
        <authorList>
            <person name="Carey S.B."/>
            <person name="Jenkins J."/>
            <person name="Shu S."/>
            <person name="Lovell J.T."/>
            <person name="Sreedasyam A."/>
            <person name="Maumus F."/>
            <person name="Tiley G.P."/>
            <person name="Fernandez-Pozo N."/>
            <person name="Barry K."/>
            <person name="Chen C."/>
            <person name="Wang M."/>
            <person name="Lipzen A."/>
            <person name="Daum C."/>
            <person name="Saski C.A."/>
            <person name="Payton A.C."/>
            <person name="Mcbreen J.C."/>
            <person name="Conrad R.E."/>
            <person name="Kollar L.M."/>
            <person name="Olsson S."/>
            <person name="Huttunen S."/>
            <person name="Landis J.B."/>
            <person name="Wickett N.J."/>
            <person name="Johnson M.G."/>
            <person name="Rensing S.A."/>
            <person name="Grimwood J."/>
            <person name="Schmutz J."/>
            <person name="Mcdaniel S.F."/>
        </authorList>
    </citation>
    <scope>NUCLEOTIDE SEQUENCE</scope>
    <source>
        <strain evidence="2">R40</strain>
    </source>
</reference>
<evidence type="ECO:0000313" key="3">
    <source>
        <dbReference type="Proteomes" id="UP000822688"/>
    </source>
</evidence>
<keyword evidence="3" id="KW-1185">Reference proteome</keyword>
<organism evidence="2 3">
    <name type="scientific">Ceratodon purpureus</name>
    <name type="common">Fire moss</name>
    <name type="synonym">Dicranum purpureum</name>
    <dbReference type="NCBI Taxonomy" id="3225"/>
    <lineage>
        <taxon>Eukaryota</taxon>
        <taxon>Viridiplantae</taxon>
        <taxon>Streptophyta</taxon>
        <taxon>Embryophyta</taxon>
        <taxon>Bryophyta</taxon>
        <taxon>Bryophytina</taxon>
        <taxon>Bryopsida</taxon>
        <taxon>Dicranidae</taxon>
        <taxon>Pseudoditrichales</taxon>
        <taxon>Ditrichaceae</taxon>
        <taxon>Ceratodon</taxon>
    </lineage>
</organism>
<dbReference type="AlphaFoldDB" id="A0A8T0HV99"/>
<comment type="similarity">
    <text evidence="1">Belongs to the FAM228 family.</text>
</comment>
<dbReference type="PANTHER" id="PTHR28584">
    <property type="entry name" value="FAMILY WITH SEQUENCE SIMILARITY 228 MEMBER A"/>
    <property type="match status" value="1"/>
</dbReference>
<evidence type="ECO:0000256" key="1">
    <source>
        <dbReference type="ARBA" id="ARBA00007753"/>
    </source>
</evidence>
<comment type="caution">
    <text evidence="2">The sequence shown here is derived from an EMBL/GenBank/DDBJ whole genome shotgun (WGS) entry which is preliminary data.</text>
</comment>
<proteinExistence type="inferred from homology"/>
<dbReference type="EMBL" id="CM026426">
    <property type="protein sequence ID" value="KAG0574659.1"/>
    <property type="molecule type" value="Genomic_DNA"/>
</dbReference>
<evidence type="ECO:0000313" key="2">
    <source>
        <dbReference type="EMBL" id="KAG0574659.1"/>
    </source>
</evidence>
<dbReference type="InterPro" id="IPR040046">
    <property type="entry name" value="FAM228"/>
</dbReference>
<accession>A0A8T0HV99</accession>
<dbReference type="PANTHER" id="PTHR28584:SF1">
    <property type="entry name" value="PROTEIN FAM228B"/>
    <property type="match status" value="1"/>
</dbReference>
<sequence>MGRNDLAYAKFEQEKQDKRGSWDPKQGPRLFDYDFTKPGQWKEGGECDVNKPCGIYRPPMYLNPDVYPNRKVLRFPKRPQIGKRVRWGEYKGKPPYVEKFIDPMVKEVDARDCTPRPPQYTVVAQNVAPHKPGPPFHWRLHRAVASGDKKHICRIVDPDGRIHRKKGGGWLCRRWTPRPQPRDLVNHSIKEWEEMLEAQAAREAKEEAAFQKLMKEVFGGMAGTEEGVMKDTTEMLTRHKNNHDDKQAAMYKQWERHVFHNIQNQIAKKLKKLTPDQISKKLRYQQMRYAKEAGNRRIFRDLINEDYDPFELQNAGVHYSTKKILDPMKHDLEKEKREKVFFGEGVFHKVHAKDTLDTFYWTYDQFRATMHGHINADDEDATYKPREMLPEKWHSREVLWNGKCGTEYWNEAFPPGGKCMEVPRPPENYEKEWRIERDMVEWSPAKNYPKLRISVENPWF</sequence>